<dbReference type="SMART" id="SM00368">
    <property type="entry name" value="LRR_RI"/>
    <property type="match status" value="3"/>
</dbReference>
<keyword evidence="10" id="KW-1185">Reference proteome</keyword>
<dbReference type="PANTHER" id="PTHR24106">
    <property type="entry name" value="NACHT, LRR AND CARD DOMAINS-CONTAINING"/>
    <property type="match status" value="1"/>
</dbReference>
<keyword evidence="2" id="KW-0479">Metal-binding</keyword>
<keyword evidence="5" id="KW-0862">Zinc</keyword>
<dbReference type="Pfam" id="PF13516">
    <property type="entry name" value="LRR_6"/>
    <property type="match status" value="2"/>
</dbReference>
<dbReference type="Pfam" id="PF00097">
    <property type="entry name" value="zf-C3HC4"/>
    <property type="match status" value="1"/>
</dbReference>
<comment type="caution">
    <text evidence="9">The sequence shown here is derived from an EMBL/GenBank/DDBJ whole genome shotgun (WGS) entry which is preliminary data.</text>
</comment>
<dbReference type="EMBL" id="JAUZQC010000012">
    <property type="protein sequence ID" value="KAK5861702.1"/>
    <property type="molecule type" value="Genomic_DNA"/>
</dbReference>
<evidence type="ECO:0000313" key="10">
    <source>
        <dbReference type="Proteomes" id="UP001346869"/>
    </source>
</evidence>
<sequence length="335" mass="37661">MILPHQLHMMHLQPLIHQEQEKEYRDDFAQNREFITLVVYKNRREEGLLPSVNGVSLRLENMSDIQEGDEDRSSVPSRLSLKSDRSIGIPPLFSNESGPSDTKGKRKSPVPVEEQLYSCALCQDVLKDPVSTSCGHWFCRQCITSYWEQLPPSGDSSCPQCGERSRTRAGLQTASQTSSLGSLQQALEDHRISLRRRCLKSNPSHLRELDLSGNALKDSGVELLRDLLESPLCRLQTLRLEFCSLSEISCAALASALKSNPSHLRDLDLRNNNLQDSGVQLLRDLLESPLCRLQTLGANYKMIPAKIQKNWDSDVEQEVETDRKAPVSVSAEHTT</sequence>
<evidence type="ECO:0000259" key="8">
    <source>
        <dbReference type="PROSITE" id="PS50089"/>
    </source>
</evidence>
<dbReference type="PROSITE" id="PS50089">
    <property type="entry name" value="ZF_RING_2"/>
    <property type="match status" value="1"/>
</dbReference>
<evidence type="ECO:0000313" key="9">
    <source>
        <dbReference type="EMBL" id="KAK5861702.1"/>
    </source>
</evidence>
<dbReference type="InterPro" id="IPR017907">
    <property type="entry name" value="Znf_RING_CS"/>
</dbReference>
<evidence type="ECO:0000256" key="4">
    <source>
        <dbReference type="ARBA" id="ARBA00022771"/>
    </source>
</evidence>
<gene>
    <name evidence="9" type="ORF">PBY51_017158</name>
</gene>
<accession>A0AAN8ANN8</accession>
<dbReference type="InterPro" id="IPR013083">
    <property type="entry name" value="Znf_RING/FYVE/PHD"/>
</dbReference>
<dbReference type="PROSITE" id="PS00518">
    <property type="entry name" value="ZF_RING_1"/>
    <property type="match status" value="1"/>
</dbReference>
<keyword evidence="3" id="KW-0677">Repeat</keyword>
<name>A0AAN8ANN8_ELEMC</name>
<evidence type="ECO:0000256" key="5">
    <source>
        <dbReference type="ARBA" id="ARBA00022833"/>
    </source>
</evidence>
<dbReference type="GO" id="GO:0008270">
    <property type="term" value="F:zinc ion binding"/>
    <property type="evidence" value="ECO:0007669"/>
    <property type="project" value="UniProtKB-KW"/>
</dbReference>
<dbReference type="SUPFAM" id="SSF57850">
    <property type="entry name" value="RING/U-box"/>
    <property type="match status" value="1"/>
</dbReference>
<evidence type="ECO:0000256" key="3">
    <source>
        <dbReference type="ARBA" id="ARBA00022737"/>
    </source>
</evidence>
<organism evidence="9 10">
    <name type="scientific">Eleginops maclovinus</name>
    <name type="common">Patagonian blennie</name>
    <name type="synonym">Eleginus maclovinus</name>
    <dbReference type="NCBI Taxonomy" id="56733"/>
    <lineage>
        <taxon>Eukaryota</taxon>
        <taxon>Metazoa</taxon>
        <taxon>Chordata</taxon>
        <taxon>Craniata</taxon>
        <taxon>Vertebrata</taxon>
        <taxon>Euteleostomi</taxon>
        <taxon>Actinopterygii</taxon>
        <taxon>Neopterygii</taxon>
        <taxon>Teleostei</taxon>
        <taxon>Neoteleostei</taxon>
        <taxon>Acanthomorphata</taxon>
        <taxon>Eupercaria</taxon>
        <taxon>Perciformes</taxon>
        <taxon>Notothenioidei</taxon>
        <taxon>Eleginopidae</taxon>
        <taxon>Eleginops</taxon>
    </lineage>
</organism>
<reference evidence="9 10" key="2">
    <citation type="journal article" date="2023" name="Mol. Biol. Evol.">
        <title>Genomics of Secondarily Temperate Adaptation in the Only Non-Antarctic Icefish.</title>
        <authorList>
            <person name="Rivera-Colon A.G."/>
            <person name="Rayamajhi N."/>
            <person name="Minhas B.F."/>
            <person name="Madrigal G."/>
            <person name="Bilyk K.T."/>
            <person name="Yoon V."/>
            <person name="Hune M."/>
            <person name="Gregory S."/>
            <person name="Cheng C.H.C."/>
            <person name="Catchen J.M."/>
        </authorList>
    </citation>
    <scope>NUCLEOTIDE SEQUENCE [LARGE SCALE GENOMIC DNA]</scope>
    <source>
        <strain evidence="9">JMC-PN-2008</strain>
    </source>
</reference>
<dbReference type="InterPro" id="IPR051261">
    <property type="entry name" value="NLR"/>
</dbReference>
<reference evidence="9 10" key="1">
    <citation type="journal article" date="2023" name="Genes (Basel)">
        <title>Chromosome-Level Genome Assembly and Circadian Gene Repertoire of the Patagonia Blennie Eleginops maclovinus-The Closest Ancestral Proxy of Antarctic Cryonotothenioids.</title>
        <authorList>
            <person name="Cheng C.C."/>
            <person name="Rivera-Colon A.G."/>
            <person name="Minhas B.F."/>
            <person name="Wilson L."/>
            <person name="Rayamajhi N."/>
            <person name="Vargas-Chacoff L."/>
            <person name="Catchen J.M."/>
        </authorList>
    </citation>
    <scope>NUCLEOTIDE SEQUENCE [LARGE SCALE GENOMIC DNA]</scope>
    <source>
        <strain evidence="9">JMC-PN-2008</strain>
    </source>
</reference>
<dbReference type="InterPro" id="IPR032675">
    <property type="entry name" value="LRR_dom_sf"/>
</dbReference>
<dbReference type="AlphaFoldDB" id="A0AAN8ANN8"/>
<dbReference type="Gene3D" id="3.80.10.10">
    <property type="entry name" value="Ribonuclease Inhibitor"/>
    <property type="match status" value="1"/>
</dbReference>
<feature type="domain" description="RING-type" evidence="8">
    <location>
        <begin position="119"/>
        <end position="161"/>
    </location>
</feature>
<evidence type="ECO:0000256" key="1">
    <source>
        <dbReference type="ARBA" id="ARBA00022614"/>
    </source>
</evidence>
<protein>
    <recommendedName>
        <fullName evidence="8">RING-type domain-containing protein</fullName>
    </recommendedName>
</protein>
<keyword evidence="4 6" id="KW-0863">Zinc-finger</keyword>
<evidence type="ECO:0000256" key="6">
    <source>
        <dbReference type="PROSITE-ProRule" id="PRU00175"/>
    </source>
</evidence>
<evidence type="ECO:0000256" key="2">
    <source>
        <dbReference type="ARBA" id="ARBA00022723"/>
    </source>
</evidence>
<evidence type="ECO:0000256" key="7">
    <source>
        <dbReference type="SAM" id="MobiDB-lite"/>
    </source>
</evidence>
<keyword evidence="1" id="KW-0433">Leucine-rich repeat</keyword>
<dbReference type="SMART" id="SM00184">
    <property type="entry name" value="RING"/>
    <property type="match status" value="1"/>
</dbReference>
<dbReference type="Gene3D" id="3.30.40.10">
    <property type="entry name" value="Zinc/RING finger domain, C3HC4 (zinc finger)"/>
    <property type="match status" value="1"/>
</dbReference>
<feature type="region of interest" description="Disordered" evidence="7">
    <location>
        <begin position="64"/>
        <end position="109"/>
    </location>
</feature>
<dbReference type="InterPro" id="IPR001841">
    <property type="entry name" value="Znf_RING"/>
</dbReference>
<dbReference type="SUPFAM" id="SSF52047">
    <property type="entry name" value="RNI-like"/>
    <property type="match status" value="1"/>
</dbReference>
<proteinExistence type="predicted"/>
<dbReference type="PROSITE" id="PS51450">
    <property type="entry name" value="LRR"/>
    <property type="match status" value="1"/>
</dbReference>
<dbReference type="InterPro" id="IPR018957">
    <property type="entry name" value="Znf_C3HC4_RING-type"/>
</dbReference>
<dbReference type="Proteomes" id="UP001346869">
    <property type="component" value="Unassembled WGS sequence"/>
</dbReference>
<dbReference type="InterPro" id="IPR001611">
    <property type="entry name" value="Leu-rich_rpt"/>
</dbReference>